<dbReference type="KEGG" id="pbv:AR543_15890"/>
<dbReference type="STRING" id="1616788.AR543_15890"/>
<dbReference type="SUPFAM" id="SSF49785">
    <property type="entry name" value="Galactose-binding domain-like"/>
    <property type="match status" value="1"/>
</dbReference>
<dbReference type="InterPro" id="IPR053161">
    <property type="entry name" value="Ulvan_degrading_GH"/>
</dbReference>
<evidence type="ECO:0008006" key="4">
    <source>
        <dbReference type="Google" id="ProtNLM"/>
    </source>
</evidence>
<keyword evidence="3" id="KW-1185">Reference proteome</keyword>
<feature type="compositionally biased region" description="Polar residues" evidence="1">
    <location>
        <begin position="27"/>
        <end position="36"/>
    </location>
</feature>
<evidence type="ECO:0000313" key="2">
    <source>
        <dbReference type="EMBL" id="ANF97336.1"/>
    </source>
</evidence>
<evidence type="ECO:0000313" key="3">
    <source>
        <dbReference type="Proteomes" id="UP000078148"/>
    </source>
</evidence>
<dbReference type="Gene3D" id="2.60.120.260">
    <property type="entry name" value="Galactose-binding domain-like"/>
    <property type="match status" value="1"/>
</dbReference>
<name>A0A172ZI72_9BACL</name>
<feature type="compositionally biased region" description="Basic and acidic residues" evidence="1">
    <location>
        <begin position="43"/>
        <end position="57"/>
    </location>
</feature>
<feature type="region of interest" description="Disordered" evidence="1">
    <location>
        <begin position="1"/>
        <end position="58"/>
    </location>
</feature>
<dbReference type="OrthoDB" id="9761519at2"/>
<evidence type="ECO:0000256" key="1">
    <source>
        <dbReference type="SAM" id="MobiDB-lite"/>
    </source>
</evidence>
<sequence length="1140" mass="130764">MNQSRQQSMSSTFGHNQDTDPGRLHQPIQQPLSNVYSAADDQSIDRSRQEQPAERSAESIFSQLVDPPAVYRAIPFWSWNGRLDPQEIRRQVREMKQAGLGGFIMHARAGLETPYLGEEWMDCIAAGIEEGQQLGMQVWCYDENGWPSGFADGVVPRLGLDYQQKWLRIEKIDRNLVHPIDPDKAIYQTDDPESSGSERLGLREQQAAEDDCHTIAFYRYQNGRYVQVPHDQQDIAELRLYYEVNPYYIDTLDAKVVEAFIESTYEQYADRFAAHFGQSVYGIFTDEPQYGRNQIPWSFTLEEQFRQTYDAELLDILPLLFLEKEDYPAARYHFWELVTRLFSESFMKQIGDWCEKHQLRLTGHVVSEDHLTAQTGAVGDAMASYAYMQTPGIDWLGRFTSNPLTPKQAGSVARQLGQKFVLSETFGCSGWNVSFADLKWIAEWQYVHGINLMCQHLEGYSLRGIRKRDYPPSLYYQQPWWEQYSRFNDYFGRLSMLLAESRQHADLLLLHPIRSSWIAYNNRTYDWGEQIHQDFVQISEWLGAMQYSHDYGSESIIANHGQVRGDRFVIGQAAYSVVILPPMLTIAAHTLELLLELLRQGGRIIALGTLPTLVNGHHDKRLAELEAGISCLDLNRESLAAYLDHNLQPGITIRHLDRVSHSQPAHLQLAPESVAADDIPIRSQVSALGQYTLYYLVNTDRICSYNTEMILSGSGKWEQINLENGQMIPLTDYSEYDNVQADRESKFRGVKGTLIQLSFAPAQSYMLRLCTEYRENADELPAVTRTTGTNRTTAHSIIRTTDQWQLSQSDLNSLTLDYCRLRLEDGEWSEKQPIIFLQEQLVRLGYPVEIELEFIVEAQPGDYLNREMYLIVEQPEQYRITINDHILDQQERGWWRDIAFRKLDIAGYLGAGSNRIVLSRHFANSAETYAAIARAQIFESEGNKLFYDTEIESIYLLGDFHVHSDTGYVHAGNGEIYTDGHFRLQKPVSVVQTGDLTTQGLNFYAGNVQLSQQVVIPKLDVGQCAWFRLERPDAVLSRLWLNGQEVHTFMWAPYKIEVTDYLHAGDNELTIELLSSCRNLLGPHHHIRGELTMVGPDSFTDTPGWTDGDHAEPHIYTDRYCLTSFGLNGHAEIVIYTERR</sequence>
<dbReference type="PANTHER" id="PTHR36848">
    <property type="entry name" value="DNA-BINDING PROTEIN (PUTATIVE SECRETED PROTEIN)-RELATED"/>
    <property type="match status" value="1"/>
</dbReference>
<dbReference type="RefSeq" id="WP_060535449.1">
    <property type="nucleotide sequence ID" value="NZ_CP013023.1"/>
</dbReference>
<protein>
    <recommendedName>
        <fullName evidence="4">Glycoside hydrolase</fullName>
    </recommendedName>
</protein>
<dbReference type="PANTHER" id="PTHR36848:SF2">
    <property type="entry name" value="SECRETED PROTEIN"/>
    <property type="match status" value="1"/>
</dbReference>
<dbReference type="InterPro" id="IPR008979">
    <property type="entry name" value="Galactose-bd-like_sf"/>
</dbReference>
<dbReference type="AlphaFoldDB" id="A0A172ZI72"/>
<feature type="compositionally biased region" description="Polar residues" evidence="1">
    <location>
        <begin position="1"/>
        <end position="16"/>
    </location>
</feature>
<reference evidence="3" key="1">
    <citation type="submission" date="2015-10" db="EMBL/GenBank/DDBJ databases">
        <title>Genome of Paenibacillus bovis sp. nov.</title>
        <authorList>
            <person name="Wu Z."/>
            <person name="Gao C."/>
            <person name="Liu Z."/>
            <person name="Zheng H."/>
        </authorList>
    </citation>
    <scope>NUCLEOTIDE SEQUENCE [LARGE SCALE GENOMIC DNA]</scope>
    <source>
        <strain evidence="3">BD3526</strain>
    </source>
</reference>
<gene>
    <name evidence="2" type="ORF">AR543_15890</name>
</gene>
<accession>A0A172ZI72</accession>
<reference evidence="2 3" key="2">
    <citation type="journal article" date="2016" name="Int. J. Syst. Evol. Microbiol.">
        <title>Paenibacillus bovis sp. nov., isolated from raw yak (Bos grunniens) milk.</title>
        <authorList>
            <person name="Gao C."/>
            <person name="Han J."/>
            <person name="Liu Z."/>
            <person name="Xu X."/>
            <person name="Hang F."/>
            <person name="Wu Z."/>
        </authorList>
    </citation>
    <scope>NUCLEOTIDE SEQUENCE [LARGE SCALE GENOMIC DNA]</scope>
    <source>
        <strain evidence="2 3">BD3526</strain>
    </source>
</reference>
<proteinExistence type="predicted"/>
<organism evidence="2 3">
    <name type="scientific">Paenibacillus bovis</name>
    <dbReference type="NCBI Taxonomy" id="1616788"/>
    <lineage>
        <taxon>Bacteria</taxon>
        <taxon>Bacillati</taxon>
        <taxon>Bacillota</taxon>
        <taxon>Bacilli</taxon>
        <taxon>Bacillales</taxon>
        <taxon>Paenibacillaceae</taxon>
        <taxon>Paenibacillus</taxon>
    </lineage>
</organism>
<dbReference type="Pfam" id="PF17132">
    <property type="entry name" value="Glyco_hydro_106"/>
    <property type="match status" value="1"/>
</dbReference>
<dbReference type="Proteomes" id="UP000078148">
    <property type="component" value="Chromosome"/>
</dbReference>
<dbReference type="EMBL" id="CP013023">
    <property type="protein sequence ID" value="ANF97336.1"/>
    <property type="molecule type" value="Genomic_DNA"/>
</dbReference>